<keyword evidence="2" id="KW-0238">DNA-binding</keyword>
<dbReference type="EMBL" id="JAUYVI010000011">
    <property type="protein sequence ID" value="MDQ7251374.1"/>
    <property type="molecule type" value="Genomic_DNA"/>
</dbReference>
<reference evidence="7" key="1">
    <citation type="submission" date="2023-08" db="EMBL/GenBank/DDBJ databases">
        <title>Rhodospirillaceae gen. nov., a novel taxon isolated from the Yangtze River Yuezi River estuary sludge.</title>
        <authorList>
            <person name="Ruan L."/>
        </authorList>
    </citation>
    <scope>NUCLEOTIDE SEQUENCE [LARGE SCALE GENOMIC DNA]</scope>
    <source>
        <strain evidence="7">R-7</strain>
    </source>
</reference>
<dbReference type="SUPFAM" id="SSF46785">
    <property type="entry name" value="Winged helix' DNA-binding domain"/>
    <property type="match status" value="1"/>
</dbReference>
<dbReference type="InterPro" id="IPR029016">
    <property type="entry name" value="GAF-like_dom_sf"/>
</dbReference>
<dbReference type="Pfam" id="PF09339">
    <property type="entry name" value="HTH_IclR"/>
    <property type="match status" value="1"/>
</dbReference>
<dbReference type="PROSITE" id="PS51077">
    <property type="entry name" value="HTH_ICLR"/>
    <property type="match status" value="1"/>
</dbReference>
<dbReference type="InterPro" id="IPR036390">
    <property type="entry name" value="WH_DNA-bd_sf"/>
</dbReference>
<dbReference type="PROSITE" id="PS51078">
    <property type="entry name" value="ICLR_ED"/>
    <property type="match status" value="1"/>
</dbReference>
<comment type="caution">
    <text evidence="6">The sequence shown here is derived from an EMBL/GenBank/DDBJ whole genome shotgun (WGS) entry which is preliminary data.</text>
</comment>
<dbReference type="InterPro" id="IPR036388">
    <property type="entry name" value="WH-like_DNA-bd_sf"/>
</dbReference>
<dbReference type="Proteomes" id="UP001230156">
    <property type="component" value="Unassembled WGS sequence"/>
</dbReference>
<evidence type="ECO:0000313" key="6">
    <source>
        <dbReference type="EMBL" id="MDQ7251374.1"/>
    </source>
</evidence>
<accession>A0ABU0YUJ4</accession>
<dbReference type="InterPro" id="IPR050707">
    <property type="entry name" value="HTH_MetabolicPath_Reg"/>
</dbReference>
<keyword evidence="7" id="KW-1185">Reference proteome</keyword>
<evidence type="ECO:0000256" key="1">
    <source>
        <dbReference type="ARBA" id="ARBA00023015"/>
    </source>
</evidence>
<dbReference type="Gene3D" id="3.30.450.40">
    <property type="match status" value="1"/>
</dbReference>
<dbReference type="Pfam" id="PF01614">
    <property type="entry name" value="IclR_C"/>
    <property type="match status" value="1"/>
</dbReference>
<feature type="domain" description="HTH iclR-type" evidence="4">
    <location>
        <begin position="12"/>
        <end position="74"/>
    </location>
</feature>
<organism evidence="6 7">
    <name type="scientific">Dongia sedimenti</name>
    <dbReference type="NCBI Taxonomy" id="3064282"/>
    <lineage>
        <taxon>Bacteria</taxon>
        <taxon>Pseudomonadati</taxon>
        <taxon>Pseudomonadota</taxon>
        <taxon>Alphaproteobacteria</taxon>
        <taxon>Rhodospirillales</taxon>
        <taxon>Dongiaceae</taxon>
        <taxon>Dongia</taxon>
    </lineage>
</organism>
<proteinExistence type="predicted"/>
<dbReference type="InterPro" id="IPR005471">
    <property type="entry name" value="Tscrpt_reg_IclR_N"/>
</dbReference>
<keyword evidence="1" id="KW-0805">Transcription regulation</keyword>
<dbReference type="PANTHER" id="PTHR30136:SF35">
    <property type="entry name" value="HTH-TYPE TRANSCRIPTIONAL REGULATOR RV1719"/>
    <property type="match status" value="1"/>
</dbReference>
<evidence type="ECO:0000259" key="4">
    <source>
        <dbReference type="PROSITE" id="PS51077"/>
    </source>
</evidence>
<evidence type="ECO:0000313" key="7">
    <source>
        <dbReference type="Proteomes" id="UP001230156"/>
    </source>
</evidence>
<dbReference type="SMART" id="SM00346">
    <property type="entry name" value="HTH_ICLR"/>
    <property type="match status" value="1"/>
</dbReference>
<gene>
    <name evidence="6" type="ORF">Q8A70_27055</name>
</gene>
<sequence length="257" mass="27489">MVSKQQRERETAGAVGRGLDLIDAVAAAGRALTIAELCGMLDLPKPTVHRLCQRLSTSGYLAREPGGHHYIVGPRLLRLALNVQRGGAGPERRAILQSVVDAVGETCNFTALSGDEVIYLDRVEARWPLRLHLEPGSRVPMHCTASGKLLLAFLPEAHRARILKTIALSPFTPNTIVEPGAFEAELTAIAAQGYSLDREEFLLGLTAIAVPVRDSNGVVVAAIACHAPSVRFSLARAVECLATFRQAAARMAETLSG</sequence>
<name>A0ABU0YUJ4_9PROT</name>
<evidence type="ECO:0000256" key="3">
    <source>
        <dbReference type="ARBA" id="ARBA00023163"/>
    </source>
</evidence>
<dbReference type="InterPro" id="IPR014757">
    <property type="entry name" value="Tscrpt_reg_IclR_C"/>
</dbReference>
<dbReference type="SUPFAM" id="SSF55781">
    <property type="entry name" value="GAF domain-like"/>
    <property type="match status" value="1"/>
</dbReference>
<evidence type="ECO:0000259" key="5">
    <source>
        <dbReference type="PROSITE" id="PS51078"/>
    </source>
</evidence>
<dbReference type="Gene3D" id="1.10.10.10">
    <property type="entry name" value="Winged helix-like DNA-binding domain superfamily/Winged helix DNA-binding domain"/>
    <property type="match status" value="1"/>
</dbReference>
<dbReference type="RefSeq" id="WP_379961689.1">
    <property type="nucleotide sequence ID" value="NZ_JAUYVI010000011.1"/>
</dbReference>
<evidence type="ECO:0000256" key="2">
    <source>
        <dbReference type="ARBA" id="ARBA00023125"/>
    </source>
</evidence>
<protein>
    <submittedName>
        <fullName evidence="6">IclR family transcriptional regulator</fullName>
    </submittedName>
</protein>
<dbReference type="PANTHER" id="PTHR30136">
    <property type="entry name" value="HELIX-TURN-HELIX TRANSCRIPTIONAL REGULATOR, ICLR FAMILY"/>
    <property type="match status" value="1"/>
</dbReference>
<feature type="domain" description="IclR-ED" evidence="5">
    <location>
        <begin position="75"/>
        <end position="257"/>
    </location>
</feature>
<keyword evidence="3" id="KW-0804">Transcription</keyword>